<keyword evidence="1" id="KW-0812">Transmembrane</keyword>
<proteinExistence type="predicted"/>
<dbReference type="AlphaFoldDB" id="A0AAD5VHN9"/>
<reference evidence="2" key="1">
    <citation type="submission" date="2022-07" db="EMBL/GenBank/DDBJ databases">
        <title>Genome Sequence of Physisporinus lineatus.</title>
        <authorList>
            <person name="Buettner E."/>
        </authorList>
    </citation>
    <scope>NUCLEOTIDE SEQUENCE</scope>
    <source>
        <strain evidence="2">VT162</strain>
    </source>
</reference>
<feature type="transmembrane region" description="Helical" evidence="1">
    <location>
        <begin position="12"/>
        <end position="34"/>
    </location>
</feature>
<accession>A0AAD5VHN9</accession>
<evidence type="ECO:0000256" key="1">
    <source>
        <dbReference type="SAM" id="Phobius"/>
    </source>
</evidence>
<feature type="transmembrane region" description="Helical" evidence="1">
    <location>
        <begin position="154"/>
        <end position="174"/>
    </location>
</feature>
<feature type="transmembrane region" description="Helical" evidence="1">
    <location>
        <begin position="82"/>
        <end position="102"/>
    </location>
</feature>
<keyword evidence="3" id="KW-1185">Reference proteome</keyword>
<evidence type="ECO:0000313" key="3">
    <source>
        <dbReference type="Proteomes" id="UP001212997"/>
    </source>
</evidence>
<sequence>MLSFVDSTLGTLFIGNTLYALLFGITTAQATTYFSRYSHDGTFHKVTIAMIWILDLLLLVIGSWLCYYYLISSFGTLDVAIFRFRFLGVTAVALTVGLSSPIPPPLRCSSGFVSGYSDSDRSDVGSAMVIFNFHDTDPNVKGVYLSDMEISGNLFLTSLAVLPSLVNYGIVAFYDSLQIEFLHHDRQRDRCVYPPVCISMFFIIRPWKASSGS</sequence>
<keyword evidence="1" id="KW-1133">Transmembrane helix</keyword>
<dbReference type="Proteomes" id="UP001212997">
    <property type="component" value="Unassembled WGS sequence"/>
</dbReference>
<comment type="caution">
    <text evidence="2">The sequence shown here is derived from an EMBL/GenBank/DDBJ whole genome shotgun (WGS) entry which is preliminary data.</text>
</comment>
<keyword evidence="1" id="KW-0472">Membrane</keyword>
<gene>
    <name evidence="2" type="ORF">NLI96_g611</name>
</gene>
<evidence type="ECO:0000313" key="2">
    <source>
        <dbReference type="EMBL" id="KAJ3491599.1"/>
    </source>
</evidence>
<protein>
    <submittedName>
        <fullName evidence="2">Uncharacterized protein</fullName>
    </submittedName>
</protein>
<dbReference type="EMBL" id="JANAWD010000010">
    <property type="protein sequence ID" value="KAJ3491599.1"/>
    <property type="molecule type" value="Genomic_DNA"/>
</dbReference>
<organism evidence="2 3">
    <name type="scientific">Meripilus lineatus</name>
    <dbReference type="NCBI Taxonomy" id="2056292"/>
    <lineage>
        <taxon>Eukaryota</taxon>
        <taxon>Fungi</taxon>
        <taxon>Dikarya</taxon>
        <taxon>Basidiomycota</taxon>
        <taxon>Agaricomycotina</taxon>
        <taxon>Agaricomycetes</taxon>
        <taxon>Polyporales</taxon>
        <taxon>Meripilaceae</taxon>
        <taxon>Meripilus</taxon>
    </lineage>
</organism>
<feature type="transmembrane region" description="Helical" evidence="1">
    <location>
        <begin position="46"/>
        <end position="70"/>
    </location>
</feature>
<name>A0AAD5VHN9_9APHY</name>